<keyword evidence="3" id="KW-1185">Reference proteome</keyword>
<reference evidence="2 3" key="1">
    <citation type="submission" date="2018-06" db="EMBL/GenBank/DDBJ databases">
        <authorList>
            <consortium name="Pathogen Informatics"/>
            <person name="Doyle S."/>
        </authorList>
    </citation>
    <scope>NUCLEOTIDE SEQUENCE [LARGE SCALE GENOMIC DNA]</scope>
    <source>
        <strain evidence="2 3">NCTC10723</strain>
    </source>
</reference>
<dbReference type="RefSeq" id="WP_115269539.1">
    <property type="nucleotide sequence ID" value="NZ_UGGU01000003.1"/>
</dbReference>
<dbReference type="EMBL" id="UGGU01000003">
    <property type="protein sequence ID" value="STO31327.1"/>
    <property type="molecule type" value="Genomic_DNA"/>
</dbReference>
<name>A0A377GWF8_9FUSO</name>
<dbReference type="Proteomes" id="UP000255328">
    <property type="component" value="Unassembled WGS sequence"/>
</dbReference>
<evidence type="ECO:0000313" key="2">
    <source>
        <dbReference type="EMBL" id="STO31327.1"/>
    </source>
</evidence>
<organism evidence="2 3">
    <name type="scientific">Fusobacterium necrogenes</name>
    <dbReference type="NCBI Taxonomy" id="858"/>
    <lineage>
        <taxon>Bacteria</taxon>
        <taxon>Fusobacteriati</taxon>
        <taxon>Fusobacteriota</taxon>
        <taxon>Fusobacteriia</taxon>
        <taxon>Fusobacteriales</taxon>
        <taxon>Fusobacteriaceae</taxon>
        <taxon>Fusobacterium</taxon>
    </lineage>
</organism>
<evidence type="ECO:0000256" key="1">
    <source>
        <dbReference type="SAM" id="SignalP"/>
    </source>
</evidence>
<evidence type="ECO:0000313" key="3">
    <source>
        <dbReference type="Proteomes" id="UP000255328"/>
    </source>
</evidence>
<keyword evidence="1" id="KW-0732">Signal</keyword>
<feature type="signal peptide" evidence="1">
    <location>
        <begin position="1"/>
        <end position="23"/>
    </location>
</feature>
<accession>A0A377GWF8</accession>
<protein>
    <submittedName>
        <fullName evidence="2">Uncharacterized protein</fullName>
    </submittedName>
</protein>
<sequence>MKKIKSLILYIFILLCISSLAYAKGTLKVNAVIQPDGTTKKYSYGEALLLDAGVINSQSGTKELKLATVRVDMLAEPTDVGNPSLPGIEGDFNQAFILNSVIKDQMVKLGVIKKYKNGDNADIELAISGGKIEVEDLFRPGQGGDKYLFVAHESEVEQVISLGYKPIKRLIYTFELWLKVQNAKVGDIVRKDVQAKNNTEAIGNIQDIVKEQFSNARAGI</sequence>
<feature type="chain" id="PRO_5016738867" evidence="1">
    <location>
        <begin position="24"/>
        <end position="220"/>
    </location>
</feature>
<dbReference type="AlphaFoldDB" id="A0A377GWF8"/>
<proteinExistence type="predicted"/>
<gene>
    <name evidence="2" type="ORF">NCTC10723_00775</name>
</gene>